<gene>
    <name evidence="3" type="ORF">Ccrd_013321</name>
</gene>
<dbReference type="InterPro" id="IPR016163">
    <property type="entry name" value="Ald_DH_C"/>
</dbReference>
<dbReference type="Pfam" id="PF01846">
    <property type="entry name" value="FF"/>
    <property type="match status" value="1"/>
</dbReference>
<dbReference type="Proteomes" id="UP000243975">
    <property type="component" value="Unassembled WGS sequence"/>
</dbReference>
<evidence type="ECO:0000256" key="1">
    <source>
        <dbReference type="SAM" id="MobiDB-lite"/>
    </source>
</evidence>
<dbReference type="InterPro" id="IPR015590">
    <property type="entry name" value="Aldehyde_DH_dom"/>
</dbReference>
<feature type="region of interest" description="Disordered" evidence="1">
    <location>
        <begin position="167"/>
        <end position="186"/>
    </location>
</feature>
<protein>
    <submittedName>
        <fullName evidence="3">Aldehyde dehydrogenase, C-terminal</fullName>
    </submittedName>
</protein>
<dbReference type="Gene3D" id="3.40.309.10">
    <property type="entry name" value="Aldehyde Dehydrogenase, Chain A, domain 2"/>
    <property type="match status" value="1"/>
</dbReference>
<dbReference type="SUPFAM" id="SSF53720">
    <property type="entry name" value="ALDH-like"/>
    <property type="match status" value="1"/>
</dbReference>
<accession>A0A103YFS8</accession>
<dbReference type="EMBL" id="LEKV01001143">
    <property type="protein sequence ID" value="KVI08306.1"/>
    <property type="molecule type" value="Genomic_DNA"/>
</dbReference>
<comment type="caution">
    <text evidence="3">The sequence shown here is derived from an EMBL/GenBank/DDBJ whole genome shotgun (WGS) entry which is preliminary data.</text>
</comment>
<dbReference type="AlphaFoldDB" id="A0A103YFS8"/>
<dbReference type="SUPFAM" id="SSF81698">
    <property type="entry name" value="FF domain"/>
    <property type="match status" value="1"/>
</dbReference>
<organism evidence="3 4">
    <name type="scientific">Cynara cardunculus var. scolymus</name>
    <name type="common">Globe artichoke</name>
    <name type="synonym">Cynara scolymus</name>
    <dbReference type="NCBI Taxonomy" id="59895"/>
    <lineage>
        <taxon>Eukaryota</taxon>
        <taxon>Viridiplantae</taxon>
        <taxon>Streptophyta</taxon>
        <taxon>Embryophyta</taxon>
        <taxon>Tracheophyta</taxon>
        <taxon>Spermatophyta</taxon>
        <taxon>Magnoliopsida</taxon>
        <taxon>eudicotyledons</taxon>
        <taxon>Gunneridae</taxon>
        <taxon>Pentapetalae</taxon>
        <taxon>asterids</taxon>
        <taxon>campanulids</taxon>
        <taxon>Asterales</taxon>
        <taxon>Asteraceae</taxon>
        <taxon>Carduoideae</taxon>
        <taxon>Cardueae</taxon>
        <taxon>Carduinae</taxon>
        <taxon>Cynara</taxon>
    </lineage>
</organism>
<dbReference type="InterPro" id="IPR036517">
    <property type="entry name" value="FF_domain_sf"/>
</dbReference>
<evidence type="ECO:0000259" key="2">
    <source>
        <dbReference type="SMART" id="SM00441"/>
    </source>
</evidence>
<dbReference type="Pfam" id="PF00171">
    <property type="entry name" value="Aldedh"/>
    <property type="match status" value="1"/>
</dbReference>
<evidence type="ECO:0000313" key="3">
    <source>
        <dbReference type="EMBL" id="KVI08306.1"/>
    </source>
</evidence>
<proteinExistence type="predicted"/>
<keyword evidence="4" id="KW-1185">Reference proteome</keyword>
<dbReference type="SMART" id="SM00441">
    <property type="entry name" value="FF"/>
    <property type="match status" value="1"/>
</dbReference>
<name>A0A103YFS8_CYNCS</name>
<evidence type="ECO:0000313" key="4">
    <source>
        <dbReference type="Proteomes" id="UP000243975"/>
    </source>
</evidence>
<dbReference type="Gramene" id="KVI08306">
    <property type="protein sequence ID" value="KVI08306"/>
    <property type="gene ID" value="Ccrd_013321"/>
</dbReference>
<sequence length="186" mass="21058">MQDFGMAKGKEEKKAKKRQRLAKEFTELLYHIKEITASSTWKECQQLFEESSKYRDVGDESLAHETFEEYVARLLEKAKRNNRSGKVSSEFSDSFWTDEEAIMLANDSKYRLGCAVFPSNQHRAKAIASQIHCGAYARIGMAKEVAASQTKDGELLGRLRNTLQQSSASSSIFDTLRDRPSFPSVS</sequence>
<dbReference type="InterPro" id="IPR016161">
    <property type="entry name" value="Ald_DH/histidinol_DH"/>
</dbReference>
<dbReference type="FunFam" id="1.10.10.440:FF:000026">
    <property type="entry name" value="Pre-mRNA-processing protein 40A"/>
    <property type="match status" value="1"/>
</dbReference>
<reference evidence="3 4" key="1">
    <citation type="journal article" date="2016" name="Sci. Rep.">
        <title>The genome sequence of the outbreeding globe artichoke constructed de novo incorporating a phase-aware low-pass sequencing strategy of F1 progeny.</title>
        <authorList>
            <person name="Scaglione D."/>
            <person name="Reyes-Chin-Wo S."/>
            <person name="Acquadro A."/>
            <person name="Froenicke L."/>
            <person name="Portis E."/>
            <person name="Beitel C."/>
            <person name="Tirone M."/>
            <person name="Mauro R."/>
            <person name="Lo Monaco A."/>
            <person name="Mauromicale G."/>
            <person name="Faccioli P."/>
            <person name="Cattivelli L."/>
            <person name="Rieseberg L."/>
            <person name="Michelmore R."/>
            <person name="Lanteri S."/>
        </authorList>
    </citation>
    <scope>NUCLEOTIDE SEQUENCE [LARGE SCALE GENOMIC DNA]</scope>
    <source>
        <strain evidence="3">2C</strain>
    </source>
</reference>
<dbReference type="GO" id="GO:0016620">
    <property type="term" value="F:oxidoreductase activity, acting on the aldehyde or oxo group of donors, NAD or NADP as acceptor"/>
    <property type="evidence" value="ECO:0007669"/>
    <property type="project" value="InterPro"/>
</dbReference>
<dbReference type="STRING" id="59895.A0A103YFS8"/>
<dbReference type="InterPro" id="IPR002713">
    <property type="entry name" value="FF_domain"/>
</dbReference>
<dbReference type="Gene3D" id="1.10.10.440">
    <property type="entry name" value="FF domain"/>
    <property type="match status" value="1"/>
</dbReference>
<feature type="domain" description="FF" evidence="2">
    <location>
        <begin position="18"/>
        <end position="73"/>
    </location>
</feature>